<protein>
    <submittedName>
        <fullName evidence="2">Uncharacterized protein</fullName>
    </submittedName>
</protein>
<evidence type="ECO:0000313" key="3">
    <source>
        <dbReference type="Proteomes" id="UP000091857"/>
    </source>
</evidence>
<dbReference type="Proteomes" id="UP000091857">
    <property type="component" value="Chromosome 2"/>
</dbReference>
<comment type="caution">
    <text evidence="2">The sequence shown here is derived from an EMBL/GenBank/DDBJ whole genome shotgun (WGS) entry which is preliminary data.</text>
</comment>
<name>A0A2C9WCS4_MANES</name>
<reference evidence="3" key="1">
    <citation type="journal article" date="2016" name="Nat. Biotechnol.">
        <title>Sequencing wild and cultivated cassava and related species reveals extensive interspecific hybridization and genetic diversity.</title>
        <authorList>
            <person name="Bredeson J.V."/>
            <person name="Lyons J.B."/>
            <person name="Prochnik S.E."/>
            <person name="Wu G.A."/>
            <person name="Ha C.M."/>
            <person name="Edsinger-Gonzales E."/>
            <person name="Grimwood J."/>
            <person name="Schmutz J."/>
            <person name="Rabbi I.Y."/>
            <person name="Egesi C."/>
            <person name="Nauluvula P."/>
            <person name="Lebot V."/>
            <person name="Ndunguru J."/>
            <person name="Mkamilo G."/>
            <person name="Bart R.S."/>
            <person name="Setter T.L."/>
            <person name="Gleadow R.M."/>
            <person name="Kulakow P."/>
            <person name="Ferguson M.E."/>
            <person name="Rounsley S."/>
            <person name="Rokhsar D.S."/>
        </authorList>
    </citation>
    <scope>NUCLEOTIDE SEQUENCE [LARGE SCALE GENOMIC DNA]</scope>
    <source>
        <strain evidence="3">cv. AM560-2</strain>
    </source>
</reference>
<feature type="chain" id="PRO_5013356495" evidence="1">
    <location>
        <begin position="21"/>
        <end position="96"/>
    </location>
</feature>
<evidence type="ECO:0000313" key="2">
    <source>
        <dbReference type="EMBL" id="OAY57589.1"/>
    </source>
</evidence>
<keyword evidence="3" id="KW-1185">Reference proteome</keyword>
<sequence length="96" mass="10634">MSCFSLCLESLFWISNLCNGYLEILGDWLSRLFLLSNGDLAWPEVAAALEEFLSSSYSCSQGYSGLDFGIVCVRTLDLYCIWALSIFSVSPIVSLV</sequence>
<dbReference type="AlphaFoldDB" id="A0A2C9WCS4"/>
<organism evidence="2 3">
    <name type="scientific">Manihot esculenta</name>
    <name type="common">Cassava</name>
    <name type="synonym">Jatropha manihot</name>
    <dbReference type="NCBI Taxonomy" id="3983"/>
    <lineage>
        <taxon>Eukaryota</taxon>
        <taxon>Viridiplantae</taxon>
        <taxon>Streptophyta</taxon>
        <taxon>Embryophyta</taxon>
        <taxon>Tracheophyta</taxon>
        <taxon>Spermatophyta</taxon>
        <taxon>Magnoliopsida</taxon>
        <taxon>eudicotyledons</taxon>
        <taxon>Gunneridae</taxon>
        <taxon>Pentapetalae</taxon>
        <taxon>rosids</taxon>
        <taxon>fabids</taxon>
        <taxon>Malpighiales</taxon>
        <taxon>Euphorbiaceae</taxon>
        <taxon>Crotonoideae</taxon>
        <taxon>Manihoteae</taxon>
        <taxon>Manihot</taxon>
    </lineage>
</organism>
<proteinExistence type="predicted"/>
<evidence type="ECO:0000256" key="1">
    <source>
        <dbReference type="SAM" id="SignalP"/>
    </source>
</evidence>
<gene>
    <name evidence="2" type="ORF">MANES_02G108800v8</name>
</gene>
<feature type="signal peptide" evidence="1">
    <location>
        <begin position="1"/>
        <end position="20"/>
    </location>
</feature>
<accession>A0A2C9WCS4</accession>
<keyword evidence="1" id="KW-0732">Signal</keyword>
<dbReference type="Gramene" id="Manes.02G108800.1.v8.1">
    <property type="protein sequence ID" value="Manes.02G108800.1.v8.1.CDS.1"/>
    <property type="gene ID" value="Manes.02G108800.v8.1"/>
</dbReference>
<dbReference type="EMBL" id="CM004388">
    <property type="protein sequence ID" value="OAY57589.1"/>
    <property type="molecule type" value="Genomic_DNA"/>
</dbReference>